<feature type="transmembrane region" description="Helical" evidence="1">
    <location>
        <begin position="188"/>
        <end position="210"/>
    </location>
</feature>
<feature type="transmembrane region" description="Helical" evidence="1">
    <location>
        <begin position="358"/>
        <end position="377"/>
    </location>
</feature>
<reference evidence="3" key="1">
    <citation type="submission" date="2023-07" db="EMBL/GenBank/DDBJ databases">
        <title>Duganella aceri sp. nov., isolated from tree sap.</title>
        <authorList>
            <person name="Kim I.S."/>
        </authorList>
    </citation>
    <scope>NUCLEOTIDE SEQUENCE [LARGE SCALE GENOMIC DNA]</scope>
    <source>
        <strain evidence="3">SAP-35</strain>
    </source>
</reference>
<proteinExistence type="predicted"/>
<dbReference type="Proteomes" id="UP000666369">
    <property type="component" value="Unassembled WGS sequence"/>
</dbReference>
<feature type="transmembrane region" description="Helical" evidence="1">
    <location>
        <begin position="327"/>
        <end position="346"/>
    </location>
</feature>
<evidence type="ECO:0000313" key="3">
    <source>
        <dbReference type="Proteomes" id="UP000666369"/>
    </source>
</evidence>
<feature type="transmembrane region" description="Helical" evidence="1">
    <location>
        <begin position="222"/>
        <end position="243"/>
    </location>
</feature>
<feature type="transmembrane region" description="Helical" evidence="1">
    <location>
        <begin position="63"/>
        <end position="84"/>
    </location>
</feature>
<feature type="transmembrane region" description="Helical" evidence="1">
    <location>
        <begin position="165"/>
        <end position="182"/>
    </location>
</feature>
<keyword evidence="1" id="KW-0472">Membrane</keyword>
<dbReference type="EMBL" id="JAADJT010000009">
    <property type="protein sequence ID" value="NGZ86540.1"/>
    <property type="molecule type" value="Genomic_DNA"/>
</dbReference>
<feature type="transmembrane region" description="Helical" evidence="1">
    <location>
        <begin position="297"/>
        <end position="315"/>
    </location>
</feature>
<keyword evidence="1" id="KW-1133">Transmembrane helix</keyword>
<evidence type="ECO:0008006" key="4">
    <source>
        <dbReference type="Google" id="ProtNLM"/>
    </source>
</evidence>
<feature type="transmembrane region" description="Helical" evidence="1">
    <location>
        <begin position="6"/>
        <end position="24"/>
    </location>
</feature>
<accession>A0ABX0FPS9</accession>
<sequence>MLTRRWLPIFLCINILLLAFYLLVDYQLMFHSDSAVKNLLAQEIIETGRYFPPDWNYANNDLWVFYTQTFVLPLLLFMHNGFLAHAGSDLVSAALILHGTWLLTGLLEQSRLARLLGMLVLSAGMSLIMAEHIYGQAAYGSMYYMACYLICAYWHLSQAKGGRRLLLSAAATVALTALVFWANPQRALLFYGLPLLCAGACQQWLEYQAARGERRPASRRQLLALALTVAGIALGVLLSKYTLQKVHNTAGLTAMQWLDFDHMSKQGAGVVAGVVGLFDGVPRANSTVVSLFGAYQMLRLVGAFVLLLMLPWALYKAVQPRRTSRQLVVVFAAVSLGLNLLIVLTTDLADMGYAPGGVRYLVPSLLIMLLILIGVVVDRRALPPLLRAAGLAGVLLLASSAPASYLYPYSSFLHLPRQGVMLQTPDQQLSHFLQQQGLRYGYASFWNAGKLSVLSGGALRVRQVSIERGLPQPVRKLSSNRWYQPSYWQGETFLMLRDDELQALNQPLLDSYAGAQRRLRFQDYTILVFPANLAASLPSWDLAVDNPVHYRIDAQSMHLIGRLEGGPEQPGALTAQPGESGALHFGPMRALNGGDYTVQFALDAGGDGVHDFGFVDIVDGGGVTILARRQLTDAGPQRIALRFRSDQPLSTVEFRVFSSGQGRLTLRGIDIARTPPNSIAAAPAAQEK</sequence>
<evidence type="ECO:0000313" key="2">
    <source>
        <dbReference type="EMBL" id="NGZ86540.1"/>
    </source>
</evidence>
<feature type="transmembrane region" description="Helical" evidence="1">
    <location>
        <begin position="389"/>
        <end position="407"/>
    </location>
</feature>
<dbReference type="RefSeq" id="WP_166106383.1">
    <property type="nucleotide sequence ID" value="NZ_JAADJT010000009.1"/>
</dbReference>
<feature type="transmembrane region" description="Helical" evidence="1">
    <location>
        <begin position="136"/>
        <end position="156"/>
    </location>
</feature>
<feature type="transmembrane region" description="Helical" evidence="1">
    <location>
        <begin position="90"/>
        <end position="107"/>
    </location>
</feature>
<comment type="caution">
    <text evidence="2">The sequence shown here is derived from an EMBL/GenBank/DDBJ whole genome shotgun (WGS) entry which is preliminary data.</text>
</comment>
<organism evidence="2 3">
    <name type="scientific">Duganella aceris</name>
    <dbReference type="NCBI Taxonomy" id="2703883"/>
    <lineage>
        <taxon>Bacteria</taxon>
        <taxon>Pseudomonadati</taxon>
        <taxon>Pseudomonadota</taxon>
        <taxon>Betaproteobacteria</taxon>
        <taxon>Burkholderiales</taxon>
        <taxon>Oxalobacteraceae</taxon>
        <taxon>Telluria group</taxon>
        <taxon>Duganella</taxon>
    </lineage>
</organism>
<keyword evidence="3" id="KW-1185">Reference proteome</keyword>
<protein>
    <recommendedName>
        <fullName evidence="4">Glycosyltransferase RgtA/B/C/D-like domain-containing protein</fullName>
    </recommendedName>
</protein>
<keyword evidence="1" id="KW-0812">Transmembrane</keyword>
<gene>
    <name evidence="2" type="ORF">GW587_20040</name>
</gene>
<name>A0ABX0FPS9_9BURK</name>
<evidence type="ECO:0000256" key="1">
    <source>
        <dbReference type="SAM" id="Phobius"/>
    </source>
</evidence>